<keyword evidence="2" id="KW-0732">Signal</keyword>
<feature type="compositionally biased region" description="Basic and acidic residues" evidence="1">
    <location>
        <begin position="289"/>
        <end position="301"/>
    </location>
</feature>
<sequence>MAALVLTAGLFKSSAAEAMPLEVLKRVEQQEAKAETSRRTLPEIREGSSQRALTVARKLEEKRAVLFGAYWCPYCDQERQALGREVFANGKAYVRYVECDPRGENGQPGLCQAAGVTSFPTWAVAVEPSSADALPFELHPGFKGLSGLERLVGLPPPPEEVAAAVAPPVKTNSDVQAVTVARQLQQGGAVFYGTFWCPACDAQRQVFGQPAWAQVPYVECDERASQSDPQRCLKAGVDAIPFWTFADGTTHAGVLTVSDLQAKLQTSTPAGSSTSARPAPVQLPMPNSDCKDCKIGDRPADKAGAAPAKS</sequence>
<evidence type="ECO:0008006" key="5">
    <source>
        <dbReference type="Google" id="ProtNLM"/>
    </source>
</evidence>
<dbReference type="SUPFAM" id="SSF52833">
    <property type="entry name" value="Thioredoxin-like"/>
    <property type="match status" value="2"/>
</dbReference>
<feature type="compositionally biased region" description="Polar residues" evidence="1">
    <location>
        <begin position="266"/>
        <end position="276"/>
    </location>
</feature>
<dbReference type="PANTHER" id="PTHR34573:SF1">
    <property type="entry name" value="VITAMIN K EPOXIDE REDUCTASE DOMAIN-CONTAINING PROTEIN"/>
    <property type="match status" value="1"/>
</dbReference>
<dbReference type="PANTHER" id="PTHR34573">
    <property type="entry name" value="VKC DOMAIN-CONTAINING PROTEIN"/>
    <property type="match status" value="1"/>
</dbReference>
<gene>
    <name evidence="3" type="ORF">SPIL2461_LOCUS19617</name>
</gene>
<dbReference type="Gene3D" id="3.40.30.10">
    <property type="entry name" value="Glutaredoxin"/>
    <property type="match status" value="2"/>
</dbReference>
<evidence type="ECO:0000313" key="4">
    <source>
        <dbReference type="Proteomes" id="UP000649617"/>
    </source>
</evidence>
<dbReference type="Proteomes" id="UP000649617">
    <property type="component" value="Unassembled WGS sequence"/>
</dbReference>
<name>A0A812WS20_SYMPI</name>
<feature type="signal peptide" evidence="2">
    <location>
        <begin position="1"/>
        <end position="18"/>
    </location>
</feature>
<reference evidence="3" key="1">
    <citation type="submission" date="2021-02" db="EMBL/GenBank/DDBJ databases">
        <authorList>
            <person name="Dougan E. K."/>
            <person name="Rhodes N."/>
            <person name="Thang M."/>
            <person name="Chan C."/>
        </authorList>
    </citation>
    <scope>NUCLEOTIDE SEQUENCE</scope>
</reference>
<evidence type="ECO:0000256" key="2">
    <source>
        <dbReference type="SAM" id="SignalP"/>
    </source>
</evidence>
<comment type="caution">
    <text evidence="3">The sequence shown here is derived from an EMBL/GenBank/DDBJ whole genome shotgun (WGS) entry which is preliminary data.</text>
</comment>
<dbReference type="AlphaFoldDB" id="A0A812WS20"/>
<feature type="region of interest" description="Disordered" evidence="1">
    <location>
        <begin position="266"/>
        <end position="310"/>
    </location>
</feature>
<evidence type="ECO:0000313" key="3">
    <source>
        <dbReference type="EMBL" id="CAE7698328.1"/>
    </source>
</evidence>
<feature type="chain" id="PRO_5032427149" description="Thioredoxin domain-containing protein" evidence="2">
    <location>
        <begin position="19"/>
        <end position="310"/>
    </location>
</feature>
<accession>A0A812WS20</accession>
<evidence type="ECO:0000256" key="1">
    <source>
        <dbReference type="SAM" id="MobiDB-lite"/>
    </source>
</evidence>
<keyword evidence="4" id="KW-1185">Reference proteome</keyword>
<dbReference type="EMBL" id="CAJNIZ010044698">
    <property type="protein sequence ID" value="CAE7698328.1"/>
    <property type="molecule type" value="Genomic_DNA"/>
</dbReference>
<protein>
    <recommendedName>
        <fullName evidence="5">Thioredoxin domain-containing protein</fullName>
    </recommendedName>
</protein>
<dbReference type="OrthoDB" id="445442at2759"/>
<dbReference type="InterPro" id="IPR036249">
    <property type="entry name" value="Thioredoxin-like_sf"/>
</dbReference>
<proteinExistence type="predicted"/>
<organism evidence="3 4">
    <name type="scientific">Symbiodinium pilosum</name>
    <name type="common">Dinoflagellate</name>
    <dbReference type="NCBI Taxonomy" id="2952"/>
    <lineage>
        <taxon>Eukaryota</taxon>
        <taxon>Sar</taxon>
        <taxon>Alveolata</taxon>
        <taxon>Dinophyceae</taxon>
        <taxon>Suessiales</taxon>
        <taxon>Symbiodiniaceae</taxon>
        <taxon>Symbiodinium</taxon>
    </lineage>
</organism>